<sequence>MNQNKSENIQNKTRIKSEIKSEQIPKKIFPQLPIVTRRKALWSTPLPRTRPFSHSWAWLYTKPPTAATQRQQQTTTIAPEVNNKIEKSVINNKNVESKEERIKKISEETIKTTTPRQMQNEANLNTKSLETTKTNKEREQQTNKTKTEKEKTQETTQTTTFPPNKATTINREEQQQINIKTKQLEKEKTEETTKTTTKATTKTSTQTTTTTTLSLNKTPTKTTQLEKEKEETTTRTTTTTTFSPNKLIIEKEEKEHLIERLRKLLKNANLKGVFPSENNKVVVEVRSNVIAIEPAVDSKNVDPSKTGSGFAWPRSWENNEADDRLAIRSWAREHSRQPDHQLVLPFQNNPDEGEEPISTPKQLPNILQSSIQFTTTKIPTTIKTTTKVPTTARKKGVVKPTFFNSGTHRHTGPTFNCRVLDAAVDGIPSENNDQTCPLDFPGIASDKSCKCTYEVSGRDEEGCATGFIYTCLRTVKSSNNDLKS</sequence>
<reference evidence="1" key="1">
    <citation type="submission" date="2023-11" db="EMBL/GenBank/DDBJ databases">
        <authorList>
            <person name="Poullet M."/>
        </authorList>
    </citation>
    <scope>NUCLEOTIDE SEQUENCE</scope>
    <source>
        <strain evidence="1">E1834</strain>
    </source>
</reference>
<organism evidence="1 2">
    <name type="scientific">Meloidogyne enterolobii</name>
    <name type="common">Root-knot nematode worm</name>
    <name type="synonym">Meloidogyne mayaguensis</name>
    <dbReference type="NCBI Taxonomy" id="390850"/>
    <lineage>
        <taxon>Eukaryota</taxon>
        <taxon>Metazoa</taxon>
        <taxon>Ecdysozoa</taxon>
        <taxon>Nematoda</taxon>
        <taxon>Chromadorea</taxon>
        <taxon>Rhabditida</taxon>
        <taxon>Tylenchina</taxon>
        <taxon>Tylenchomorpha</taxon>
        <taxon>Tylenchoidea</taxon>
        <taxon>Meloidogynidae</taxon>
        <taxon>Meloidogyninae</taxon>
        <taxon>Meloidogyne</taxon>
    </lineage>
</organism>
<protein>
    <submittedName>
        <fullName evidence="1">Uncharacterized protein</fullName>
    </submittedName>
</protein>
<accession>A0ACB0XU25</accession>
<evidence type="ECO:0000313" key="1">
    <source>
        <dbReference type="EMBL" id="CAK5017226.1"/>
    </source>
</evidence>
<gene>
    <name evidence="1" type="ORF">MENTE1834_LOCUS3458</name>
</gene>
<dbReference type="Proteomes" id="UP001497535">
    <property type="component" value="Unassembled WGS sequence"/>
</dbReference>
<evidence type="ECO:0000313" key="2">
    <source>
        <dbReference type="Proteomes" id="UP001497535"/>
    </source>
</evidence>
<dbReference type="EMBL" id="CAVMJV010000003">
    <property type="protein sequence ID" value="CAK5017226.1"/>
    <property type="molecule type" value="Genomic_DNA"/>
</dbReference>
<keyword evidence="2" id="KW-1185">Reference proteome</keyword>
<name>A0ACB0XU25_MELEN</name>
<proteinExistence type="predicted"/>
<comment type="caution">
    <text evidence="1">The sequence shown here is derived from an EMBL/GenBank/DDBJ whole genome shotgun (WGS) entry which is preliminary data.</text>
</comment>